<dbReference type="Ensembl" id="ENSSANT00000028990.1">
    <property type="protein sequence ID" value="ENSSANP00000027243.1"/>
    <property type="gene ID" value="ENSSANG00000013418.1"/>
</dbReference>
<dbReference type="FunFam" id="1.20.5.110:FF:000012">
    <property type="entry name" value="Mitofusin 2"/>
    <property type="match status" value="1"/>
</dbReference>
<dbReference type="AlphaFoldDB" id="A0A671M623"/>
<dbReference type="SUPFAM" id="SSF52540">
    <property type="entry name" value="P-loop containing nucleoside triphosphate hydrolases"/>
    <property type="match status" value="1"/>
</dbReference>
<evidence type="ECO:0000256" key="10">
    <source>
        <dbReference type="ARBA" id="ARBA00023134"/>
    </source>
</evidence>
<reference evidence="14" key="2">
    <citation type="submission" date="2025-09" db="UniProtKB">
        <authorList>
            <consortium name="Ensembl"/>
        </authorList>
    </citation>
    <scope>IDENTIFICATION</scope>
</reference>
<comment type="subcellular location">
    <subcellularLocation>
        <location evidence="1">Mitochondrion outer membrane</location>
        <topology evidence="1">Multi-pass membrane protein</topology>
    </subcellularLocation>
</comment>
<evidence type="ECO:0000256" key="12">
    <source>
        <dbReference type="SAM" id="Coils"/>
    </source>
</evidence>
<dbReference type="InterPro" id="IPR006884">
    <property type="entry name" value="Fzo/mitofusin_HR2"/>
</dbReference>
<dbReference type="PANTHER" id="PTHR10465:SF2">
    <property type="entry name" value="MITOFUSIN-1"/>
    <property type="match status" value="1"/>
</dbReference>
<evidence type="ECO:0000256" key="6">
    <source>
        <dbReference type="ARBA" id="ARBA00022843"/>
    </source>
</evidence>
<evidence type="ECO:0000259" key="13">
    <source>
        <dbReference type="PROSITE" id="PS51718"/>
    </source>
</evidence>
<keyword evidence="10" id="KW-0342">GTP-binding</keyword>
<evidence type="ECO:0000256" key="3">
    <source>
        <dbReference type="ARBA" id="ARBA00022741"/>
    </source>
</evidence>
<dbReference type="CDD" id="cd09912">
    <property type="entry name" value="DLP_2"/>
    <property type="match status" value="1"/>
</dbReference>
<evidence type="ECO:0000313" key="14">
    <source>
        <dbReference type="Ensembl" id="ENSSANP00000027243.1"/>
    </source>
</evidence>
<dbReference type="GO" id="GO:0005741">
    <property type="term" value="C:mitochondrial outer membrane"/>
    <property type="evidence" value="ECO:0007669"/>
    <property type="project" value="UniProtKB-SubCell"/>
</dbReference>
<dbReference type="InterPro" id="IPR030381">
    <property type="entry name" value="G_DYNAMIN_dom"/>
</dbReference>
<gene>
    <name evidence="14" type="primary">LOC107701405</name>
</gene>
<evidence type="ECO:0000256" key="1">
    <source>
        <dbReference type="ARBA" id="ARBA00004374"/>
    </source>
</evidence>
<dbReference type="FunFam" id="3.40.50.300:FF:000214">
    <property type="entry name" value="Mitofusin 2"/>
    <property type="match status" value="1"/>
</dbReference>
<reference evidence="14" key="1">
    <citation type="submission" date="2025-08" db="UniProtKB">
        <authorList>
            <consortium name="Ensembl"/>
        </authorList>
    </citation>
    <scope>IDENTIFICATION</scope>
</reference>
<organism evidence="14 15">
    <name type="scientific">Sinocyclocheilus anshuiensis</name>
    <dbReference type="NCBI Taxonomy" id="1608454"/>
    <lineage>
        <taxon>Eukaryota</taxon>
        <taxon>Metazoa</taxon>
        <taxon>Chordata</taxon>
        <taxon>Craniata</taxon>
        <taxon>Vertebrata</taxon>
        <taxon>Euteleostomi</taxon>
        <taxon>Actinopterygii</taxon>
        <taxon>Neopterygii</taxon>
        <taxon>Teleostei</taxon>
        <taxon>Ostariophysi</taxon>
        <taxon>Cypriniformes</taxon>
        <taxon>Cyprinidae</taxon>
        <taxon>Cyprininae</taxon>
        <taxon>Sinocyclocheilus</taxon>
    </lineage>
</organism>
<keyword evidence="9" id="KW-0496">Mitochondrion</keyword>
<feature type="domain" description="Dynamin-type G" evidence="13">
    <location>
        <begin position="89"/>
        <end position="338"/>
    </location>
</feature>
<accession>A0A671M623</accession>
<evidence type="ECO:0000256" key="7">
    <source>
        <dbReference type="ARBA" id="ARBA00022989"/>
    </source>
</evidence>
<dbReference type="Pfam" id="PF04799">
    <property type="entry name" value="Fzo_mitofusin"/>
    <property type="match status" value="1"/>
</dbReference>
<dbReference type="InterPro" id="IPR027417">
    <property type="entry name" value="P-loop_NTPase"/>
</dbReference>
<dbReference type="GO" id="GO:0005525">
    <property type="term" value="F:GTP binding"/>
    <property type="evidence" value="ECO:0007669"/>
    <property type="project" value="UniProtKB-KW"/>
</dbReference>
<evidence type="ECO:0000256" key="5">
    <source>
        <dbReference type="ARBA" id="ARBA00022801"/>
    </source>
</evidence>
<keyword evidence="2" id="KW-0812">Transmembrane</keyword>
<evidence type="ECO:0000313" key="15">
    <source>
        <dbReference type="Proteomes" id="UP000472260"/>
    </source>
</evidence>
<keyword evidence="7" id="KW-1133">Transmembrane helix</keyword>
<keyword evidence="11" id="KW-0472">Membrane</keyword>
<keyword evidence="8 12" id="KW-0175">Coiled coil</keyword>
<dbReference type="PANTHER" id="PTHR10465">
    <property type="entry name" value="TRANSMEMBRANE GTPASE FZO1"/>
    <property type="match status" value="1"/>
</dbReference>
<dbReference type="Gene3D" id="3.40.50.300">
    <property type="entry name" value="P-loop containing nucleotide triphosphate hydrolases"/>
    <property type="match status" value="1"/>
</dbReference>
<evidence type="ECO:0000256" key="11">
    <source>
        <dbReference type="ARBA" id="ARBA00023136"/>
    </source>
</evidence>
<keyword evidence="4" id="KW-1000">Mitochondrion outer membrane</keyword>
<feature type="coiled-coil region" evidence="12">
    <location>
        <begin position="681"/>
        <end position="718"/>
    </location>
</feature>
<dbReference type="SUPFAM" id="SSF111479">
    <property type="entry name" value="Fzo-like conserved region"/>
    <property type="match status" value="1"/>
</dbReference>
<sequence>FSLLICNSESVLRSVEMEQLDPSPLKRFVLAKKKIGEVFEQLLVYVQEGSEFVKETCNNESLENIANRSQLDQIEAYTSKLSTIKEVLARRHMKVAFFGRTSNGKSTVINAMLRDRVLPSGIGHTTNCFLSVEGTDEDKAFLKTEGSEEEKSIKTVNQLAHALHMDESLDAGCLVKVFWPKTKCALLRDDLVLVDSPGTDVTTQLDSWIDKFCLDADVFVLVANSESTLMNTEKHFFHKVNERLSKPNIFILNNRWDASAAEPEYMDDVRKQHTDRCVNFLVEELRVVDRAQAPNRIFFVSAKEVLNSRMQRAQGMPETGGALAEGFQERLKEFHNFERSFEECISHSAVKTKFEQHTIRAKQITETVKDVMDQINIAAEREYLIDRLDFVRNQLNLLIQDIKKKIEAITEEVKHKVSDAMAEEICRLSVLIDEFRADFDPSPDELKIYKSVSVRIDPSLYSTVITLNHKTNRCMDSFLNYLLIVLPECLKPLLPSAVQSQLHMLIPCRKFELSYNLNCATLCSDFQENIEFQFSLGWTALVHRFLGPVNAKRALMLVDQNLLNQPSLAQEELMMSMVNNLASVTSRTSMSVIIVGGVVWRTVGWRLIALSISLYGMLYLYEKLTWTTKAKERALKKQFVDYATEKLQMIISFTSSNCSHQVQQEIASTFAQLCQQVDITQKELENGIQRLTHKIQKLETVQKRSKVLRHKATALEKQLEDFSSQYLRPQP</sequence>
<dbReference type="Pfam" id="PF00350">
    <property type="entry name" value="Dynamin_N"/>
    <property type="match status" value="1"/>
</dbReference>
<dbReference type="Proteomes" id="UP000472260">
    <property type="component" value="Unassembled WGS sequence"/>
</dbReference>
<dbReference type="GO" id="GO:0008053">
    <property type="term" value="P:mitochondrial fusion"/>
    <property type="evidence" value="ECO:0007669"/>
    <property type="project" value="InterPro"/>
</dbReference>
<proteinExistence type="predicted"/>
<dbReference type="GO" id="GO:0003924">
    <property type="term" value="F:GTPase activity"/>
    <property type="evidence" value="ECO:0007669"/>
    <property type="project" value="InterPro"/>
</dbReference>
<keyword evidence="6" id="KW-0832">Ubl conjugation</keyword>
<evidence type="ECO:0000256" key="9">
    <source>
        <dbReference type="ARBA" id="ARBA00023128"/>
    </source>
</evidence>
<dbReference type="PROSITE" id="PS51718">
    <property type="entry name" value="G_DYNAMIN_2"/>
    <property type="match status" value="1"/>
</dbReference>
<protein>
    <submittedName>
        <fullName evidence="14">Mitofusin-1-like</fullName>
    </submittedName>
</protein>
<dbReference type="Gene3D" id="1.20.5.110">
    <property type="match status" value="1"/>
</dbReference>
<evidence type="ECO:0000256" key="2">
    <source>
        <dbReference type="ARBA" id="ARBA00022692"/>
    </source>
</evidence>
<keyword evidence="5" id="KW-0378">Hydrolase</keyword>
<evidence type="ECO:0000256" key="8">
    <source>
        <dbReference type="ARBA" id="ARBA00023054"/>
    </source>
</evidence>
<name>A0A671M623_9TELE</name>
<dbReference type="InterPro" id="IPR027094">
    <property type="entry name" value="Mitofusin_fam"/>
</dbReference>
<dbReference type="InterPro" id="IPR045063">
    <property type="entry name" value="Dynamin_N"/>
</dbReference>
<evidence type="ECO:0000256" key="4">
    <source>
        <dbReference type="ARBA" id="ARBA00022787"/>
    </source>
</evidence>
<keyword evidence="3" id="KW-0547">Nucleotide-binding</keyword>
<keyword evidence="15" id="KW-1185">Reference proteome</keyword>
<dbReference type="GO" id="GO:0051646">
    <property type="term" value="P:mitochondrion localization"/>
    <property type="evidence" value="ECO:0007669"/>
    <property type="project" value="TreeGrafter"/>
</dbReference>